<proteinExistence type="inferred from homology"/>
<keyword evidence="5" id="KW-1185">Reference proteome</keyword>
<name>A0A2P7UZC9_9BACL</name>
<dbReference type="GO" id="GO:0009847">
    <property type="term" value="P:spore germination"/>
    <property type="evidence" value="ECO:0007669"/>
    <property type="project" value="InterPro"/>
</dbReference>
<keyword evidence="2 3" id="KW-0472">Membrane</keyword>
<dbReference type="InterPro" id="IPR004995">
    <property type="entry name" value="Spore_Ger"/>
</dbReference>
<evidence type="ECO:0000256" key="2">
    <source>
        <dbReference type="ARBA" id="ARBA00023136"/>
    </source>
</evidence>
<keyword evidence="3" id="KW-1133">Transmembrane helix</keyword>
<comment type="caution">
    <text evidence="4">The sequence shown here is derived from an EMBL/GenBank/DDBJ whole genome shotgun (WGS) entry which is preliminary data.</text>
</comment>
<reference evidence="4 5" key="1">
    <citation type="submission" date="2018-03" db="EMBL/GenBank/DDBJ databases">
        <title>Brevisbacillus phylogenomics.</title>
        <authorList>
            <person name="Dunlap C."/>
        </authorList>
    </citation>
    <scope>NUCLEOTIDE SEQUENCE [LARGE SCALE GENOMIC DNA]</scope>
    <source>
        <strain evidence="4 5">NRRL NRS-1210</strain>
    </source>
</reference>
<keyword evidence="3" id="KW-0812">Transmembrane</keyword>
<gene>
    <name evidence="4" type="ORF">C7R93_19910</name>
</gene>
<dbReference type="EMBL" id="PXZM01000033">
    <property type="protein sequence ID" value="PSJ92337.1"/>
    <property type="molecule type" value="Genomic_DNA"/>
</dbReference>
<evidence type="ECO:0000256" key="3">
    <source>
        <dbReference type="SAM" id="Phobius"/>
    </source>
</evidence>
<dbReference type="Proteomes" id="UP000240419">
    <property type="component" value="Unassembled WGS sequence"/>
</dbReference>
<dbReference type="PANTHER" id="PTHR22550:SF5">
    <property type="entry name" value="LEUCINE ZIPPER PROTEIN 4"/>
    <property type="match status" value="1"/>
</dbReference>
<evidence type="ECO:0000313" key="4">
    <source>
        <dbReference type="EMBL" id="PSJ92337.1"/>
    </source>
</evidence>
<dbReference type="InterPro" id="IPR050768">
    <property type="entry name" value="UPF0353/GerABKA_families"/>
</dbReference>
<organism evidence="4 5">
    <name type="scientific">Brevibacillus fortis</name>
    <dbReference type="NCBI Taxonomy" id="2126352"/>
    <lineage>
        <taxon>Bacteria</taxon>
        <taxon>Bacillati</taxon>
        <taxon>Bacillota</taxon>
        <taxon>Bacilli</taxon>
        <taxon>Bacillales</taxon>
        <taxon>Paenibacillaceae</taxon>
        <taxon>Brevibacillus</taxon>
    </lineage>
</organism>
<feature type="transmembrane region" description="Helical" evidence="3">
    <location>
        <begin position="377"/>
        <end position="396"/>
    </location>
</feature>
<dbReference type="PANTHER" id="PTHR22550">
    <property type="entry name" value="SPORE GERMINATION PROTEIN"/>
    <property type="match status" value="1"/>
</dbReference>
<dbReference type="OrthoDB" id="1726708at2"/>
<dbReference type="Pfam" id="PF03323">
    <property type="entry name" value="GerA"/>
    <property type="match status" value="1"/>
</dbReference>
<dbReference type="GO" id="GO:0016020">
    <property type="term" value="C:membrane"/>
    <property type="evidence" value="ECO:0007669"/>
    <property type="project" value="InterPro"/>
</dbReference>
<feature type="transmembrane region" description="Helical" evidence="3">
    <location>
        <begin position="353"/>
        <end position="371"/>
    </location>
</feature>
<evidence type="ECO:0000313" key="5">
    <source>
        <dbReference type="Proteomes" id="UP000240419"/>
    </source>
</evidence>
<feature type="transmembrane region" description="Helical" evidence="3">
    <location>
        <begin position="408"/>
        <end position="432"/>
    </location>
</feature>
<sequence>MTTNMISESISETRERLKDHMRNPRLVFRNLSCGTNSLLLAYLPYLVDTVILQQVLLPYFERLPEEKVVPDTILGNVPVAHVTQTMDYRQVSDYLVRGWIYLQIEGTACGILLYVARIPSRSLGEAQVETQIFGPQVSFTEALETNLGILQGYLSTDLLTNVSITIGKRSMTNVEVCFMEELAAPENVQTVIQRISDLDIDGVIDSGKLVQLIDDNTFSIFPQLILTERPDHVSEALLEGKVVVFVEGSPFAIVGPSSFVDFFKSNEDLYVRWQMASFIRLLRFSALFVSLFFTATYVAALTFHYEMIPSALLVSLVKSRSKVPFPPLFEALLLEMIIEFLREAGARLPFKVGQTIGIVGGIVIGQAAVAAGFTSNILIMIVALSALASFTFPSYMMSTAVRILRFPIILLAGIWGGFGIMLGASFLLIHILRQSSLGRPFFLPFFPFRLHDFKNSLIRFPFYSLGKRPVMTRSPDDTRAPDEVEKKRPGQ</sequence>
<feature type="transmembrane region" description="Helical" evidence="3">
    <location>
        <begin position="281"/>
        <end position="303"/>
    </location>
</feature>
<protein>
    <submittedName>
        <fullName evidence="4">Spore germination protein</fullName>
    </submittedName>
</protein>
<dbReference type="RefSeq" id="WP_106840448.1">
    <property type="nucleotide sequence ID" value="NZ_JARMEZ010000047.1"/>
</dbReference>
<evidence type="ECO:0000256" key="1">
    <source>
        <dbReference type="ARBA" id="ARBA00005278"/>
    </source>
</evidence>
<dbReference type="PIRSF" id="PIRSF005690">
    <property type="entry name" value="GerBA"/>
    <property type="match status" value="1"/>
</dbReference>
<accession>A0A2P7UZC9</accession>
<dbReference type="AlphaFoldDB" id="A0A2P7UZC9"/>
<comment type="similarity">
    <text evidence="1">Belongs to the GerABKA family.</text>
</comment>